<keyword evidence="2" id="KW-0547">Nucleotide-binding</keyword>
<dbReference type="AlphaFoldDB" id="A0A2A6CRS0"/>
<evidence type="ECO:0000256" key="3">
    <source>
        <dbReference type="ARBA" id="ARBA00022777"/>
    </source>
</evidence>
<gene>
    <name evidence="5" type="primary">WBGene00102217</name>
</gene>
<dbReference type="PANTHER" id="PTHR44329:SF288">
    <property type="entry name" value="MITOGEN-ACTIVATED PROTEIN KINASE KINASE KINASE 20"/>
    <property type="match status" value="1"/>
</dbReference>
<name>A0A2A6CRS0_PRIPA</name>
<dbReference type="PROSITE" id="PS00108">
    <property type="entry name" value="PROTEIN_KINASE_ST"/>
    <property type="match status" value="1"/>
</dbReference>
<accession>A0A2A6CRS0</accession>
<proteinExistence type="predicted"/>
<dbReference type="InterPro" id="IPR008271">
    <property type="entry name" value="Ser/Thr_kinase_AS"/>
</dbReference>
<dbReference type="InterPro" id="IPR000719">
    <property type="entry name" value="Prot_kinase_dom"/>
</dbReference>
<dbReference type="Pfam" id="PF00069">
    <property type="entry name" value="Pkinase"/>
    <property type="match status" value="1"/>
</dbReference>
<dbReference type="InterPro" id="IPR011009">
    <property type="entry name" value="Kinase-like_dom_sf"/>
</dbReference>
<evidence type="ECO:0000256" key="2">
    <source>
        <dbReference type="ARBA" id="ARBA00022741"/>
    </source>
</evidence>
<dbReference type="PROSITE" id="PS50011">
    <property type="entry name" value="PROTEIN_KINASE_DOM"/>
    <property type="match status" value="1"/>
</dbReference>
<dbReference type="SMART" id="SM00220">
    <property type="entry name" value="S_TKc"/>
    <property type="match status" value="1"/>
</dbReference>
<dbReference type="OrthoDB" id="5913378at2759"/>
<keyword evidence="6" id="KW-1185">Reference proteome</keyword>
<dbReference type="Gene3D" id="1.10.510.10">
    <property type="entry name" value="Transferase(Phosphotransferase) domain 1"/>
    <property type="match status" value="1"/>
</dbReference>
<reference evidence="6" key="1">
    <citation type="journal article" date="2008" name="Nat. Genet.">
        <title>The Pristionchus pacificus genome provides a unique perspective on nematode lifestyle and parasitism.</title>
        <authorList>
            <person name="Dieterich C."/>
            <person name="Clifton S.W."/>
            <person name="Schuster L.N."/>
            <person name="Chinwalla A."/>
            <person name="Delehaunty K."/>
            <person name="Dinkelacker I."/>
            <person name="Fulton L."/>
            <person name="Fulton R."/>
            <person name="Godfrey J."/>
            <person name="Minx P."/>
            <person name="Mitreva M."/>
            <person name="Roeseler W."/>
            <person name="Tian H."/>
            <person name="Witte H."/>
            <person name="Yang S.P."/>
            <person name="Wilson R.K."/>
            <person name="Sommer R.J."/>
        </authorList>
    </citation>
    <scope>NUCLEOTIDE SEQUENCE [LARGE SCALE GENOMIC DNA]</scope>
    <source>
        <strain evidence="6">PS312</strain>
    </source>
</reference>
<dbReference type="InterPro" id="IPR051681">
    <property type="entry name" value="Ser/Thr_Kinases-Pseudokinases"/>
</dbReference>
<dbReference type="GO" id="GO:0005737">
    <property type="term" value="C:cytoplasm"/>
    <property type="evidence" value="ECO:0000318"/>
    <property type="project" value="GO_Central"/>
</dbReference>
<accession>A0A8R1UBG0</accession>
<dbReference type="EnsemblMetazoa" id="PPA12663.1">
    <property type="protein sequence ID" value="PPA12663.1"/>
    <property type="gene ID" value="WBGene00102217"/>
</dbReference>
<organism evidence="5 6">
    <name type="scientific">Pristionchus pacificus</name>
    <name type="common">Parasitic nematode worm</name>
    <dbReference type="NCBI Taxonomy" id="54126"/>
    <lineage>
        <taxon>Eukaryota</taxon>
        <taxon>Metazoa</taxon>
        <taxon>Ecdysozoa</taxon>
        <taxon>Nematoda</taxon>
        <taxon>Chromadorea</taxon>
        <taxon>Rhabditida</taxon>
        <taxon>Rhabditina</taxon>
        <taxon>Diplogasteromorpha</taxon>
        <taxon>Diplogasteroidea</taxon>
        <taxon>Neodiplogasteridae</taxon>
        <taxon>Pristionchus</taxon>
    </lineage>
</organism>
<dbReference type="Proteomes" id="UP000005239">
    <property type="component" value="Unassembled WGS sequence"/>
</dbReference>
<dbReference type="SUPFAM" id="SSF56112">
    <property type="entry name" value="Protein kinase-like (PK-like)"/>
    <property type="match status" value="1"/>
</dbReference>
<dbReference type="GO" id="GO:0004672">
    <property type="term" value="F:protein kinase activity"/>
    <property type="evidence" value="ECO:0000318"/>
    <property type="project" value="GO_Central"/>
</dbReference>
<sequence>MVGIVHNTWKDTQSKEFYADCKVYAKMKEYLENEYARSIDYCKDVAGIVLQYCKEAIDRSLEAGTPVFDELKSWSENTISITVDSFDKINKKVIEQLSAQSMGNCHLNDQMNFSLTRMNYSKQELKFGLLRKQRVELDQYRIEERRQANDRYLSRFAEHEDRTIEKRYFNNENGLITSMIDRDLSECRLQPIGKGAQGTVYSLHLDGLKVVAKRFRSEKDRKEIANLCRVSNHPNILKMICRGYCGDEWFLVVEYCPLSLADELRRRRSSDSRALSKEEFAKWISQLAKGMKYLHGHIVELGADIYHGDLKPENILIAGDGTFKIADFGASQLMDYSAWFDEKKSMSGTPRYMAPELHRREIDIKNLKKADVWSWAVVVWEMMVNHSPYSGMDQRLLPVLIGRDSIHPPIPSGTIESLENLLRRCWNPTPVLRPSFRGIVRDVDDVIAEINAMNEEWMFRRAAVLCLLLVAAEGFLFGSGCGCPPPPPPCGCAPSFSLPRFSLPSPCSCPPPPPCPCQPFQPSCVCPPPPPCGCGK</sequence>
<keyword evidence="4" id="KW-0067">ATP-binding</keyword>
<evidence type="ECO:0000313" key="6">
    <source>
        <dbReference type="Proteomes" id="UP000005239"/>
    </source>
</evidence>
<evidence type="ECO:0000256" key="1">
    <source>
        <dbReference type="ARBA" id="ARBA00022679"/>
    </source>
</evidence>
<dbReference type="GO" id="GO:0007165">
    <property type="term" value="P:signal transduction"/>
    <property type="evidence" value="ECO:0000318"/>
    <property type="project" value="GO_Central"/>
</dbReference>
<reference evidence="5" key="2">
    <citation type="submission" date="2022-06" db="UniProtKB">
        <authorList>
            <consortium name="EnsemblMetazoa"/>
        </authorList>
    </citation>
    <scope>IDENTIFICATION</scope>
    <source>
        <strain evidence="5">PS312</strain>
    </source>
</reference>
<evidence type="ECO:0000313" key="5">
    <source>
        <dbReference type="EnsemblMetazoa" id="PPA12663.1"/>
    </source>
</evidence>
<dbReference type="GO" id="GO:0005524">
    <property type="term" value="F:ATP binding"/>
    <property type="evidence" value="ECO:0007669"/>
    <property type="project" value="UniProtKB-KW"/>
</dbReference>
<keyword evidence="1" id="KW-0808">Transferase</keyword>
<evidence type="ECO:0000256" key="4">
    <source>
        <dbReference type="ARBA" id="ARBA00022840"/>
    </source>
</evidence>
<protein>
    <submittedName>
        <fullName evidence="5">Protein kinase domain-containing protein</fullName>
    </submittedName>
</protein>
<keyword evidence="3" id="KW-0418">Kinase</keyword>
<dbReference type="PANTHER" id="PTHR44329">
    <property type="entry name" value="SERINE/THREONINE-PROTEIN KINASE TNNI3K-RELATED"/>
    <property type="match status" value="1"/>
</dbReference>